<evidence type="ECO:0000256" key="1">
    <source>
        <dbReference type="SAM" id="MobiDB-lite"/>
    </source>
</evidence>
<organism evidence="2 3">
    <name type="scientific">Labrys miyagiensis</name>
    <dbReference type="NCBI Taxonomy" id="346912"/>
    <lineage>
        <taxon>Bacteria</taxon>
        <taxon>Pseudomonadati</taxon>
        <taxon>Pseudomonadota</taxon>
        <taxon>Alphaproteobacteria</taxon>
        <taxon>Hyphomicrobiales</taxon>
        <taxon>Xanthobacteraceae</taxon>
        <taxon>Labrys</taxon>
    </lineage>
</organism>
<reference evidence="3" key="1">
    <citation type="journal article" date="2019" name="Int. J. Syst. Evol. Microbiol.">
        <title>The Global Catalogue of Microorganisms (GCM) 10K type strain sequencing project: providing services to taxonomists for standard genome sequencing and annotation.</title>
        <authorList>
            <consortium name="The Broad Institute Genomics Platform"/>
            <consortium name="The Broad Institute Genome Sequencing Center for Infectious Disease"/>
            <person name="Wu L."/>
            <person name="Ma J."/>
        </authorList>
    </citation>
    <scope>NUCLEOTIDE SEQUENCE [LARGE SCALE GENOMIC DNA]</scope>
    <source>
        <strain evidence="3">NBRC 101365</strain>
    </source>
</reference>
<proteinExistence type="predicted"/>
<comment type="caution">
    <text evidence="2">The sequence shown here is derived from an EMBL/GenBank/DDBJ whole genome shotgun (WGS) entry which is preliminary data.</text>
</comment>
<gene>
    <name evidence="2" type="ORF">GCM10007874_15800</name>
</gene>
<dbReference type="Proteomes" id="UP001156882">
    <property type="component" value="Unassembled WGS sequence"/>
</dbReference>
<evidence type="ECO:0000313" key="3">
    <source>
        <dbReference type="Proteomes" id="UP001156882"/>
    </source>
</evidence>
<keyword evidence="3" id="KW-1185">Reference proteome</keyword>
<name>A0ABQ6CFW6_9HYPH</name>
<accession>A0ABQ6CFW6</accession>
<protein>
    <submittedName>
        <fullName evidence="2">Uncharacterized protein</fullName>
    </submittedName>
</protein>
<sequence>MVSQPSVDPVLRIADILGDPRCAHRRLREGIAGQSIGAVKAGASNFTASPQAGERGAAKTVNGNTTHMIMNGRSYWYRHPRRIDAGQKACPRDLRESLRECRPELGACIEEDRMPAYAVAPDPSRNLITRSEFRSRQVFQKALTRFVDQDSALSPHRFTDQPHRPRRRVERRGMELDEFEV</sequence>
<dbReference type="EMBL" id="BSPC01000014">
    <property type="protein sequence ID" value="GLS18563.1"/>
    <property type="molecule type" value="Genomic_DNA"/>
</dbReference>
<feature type="region of interest" description="Disordered" evidence="1">
    <location>
        <begin position="153"/>
        <end position="181"/>
    </location>
</feature>
<evidence type="ECO:0000313" key="2">
    <source>
        <dbReference type="EMBL" id="GLS18563.1"/>
    </source>
</evidence>